<dbReference type="SUPFAM" id="SSF54909">
    <property type="entry name" value="Dimeric alpha+beta barrel"/>
    <property type="match status" value="1"/>
</dbReference>
<comment type="caution">
    <text evidence="2">The sequence shown here is derived from an EMBL/GenBank/DDBJ whole genome shotgun (WGS) entry which is preliminary data.</text>
</comment>
<sequence length="101" mass="10964">MSTVHVLLYVTDPDDAPGSVEAAYHDISRALDGTPGLVGNRLLRSVGDPRSFAVHSEWTDLEAFQVWESGNDHRSTTASLRPLQDATRGATFGIYEVAASY</sequence>
<evidence type="ECO:0000259" key="1">
    <source>
        <dbReference type="Pfam" id="PF03992"/>
    </source>
</evidence>
<feature type="domain" description="ABM" evidence="1">
    <location>
        <begin position="5"/>
        <end position="75"/>
    </location>
</feature>
<accession>A0ABP8TS19</accession>
<keyword evidence="3" id="KW-1185">Reference proteome</keyword>
<name>A0ABP8TS19_9ACTN</name>
<keyword evidence="2" id="KW-0503">Monooxygenase</keyword>
<gene>
    <name evidence="2" type="ORF">GCM10023195_51960</name>
</gene>
<dbReference type="GO" id="GO:0004497">
    <property type="term" value="F:monooxygenase activity"/>
    <property type="evidence" value="ECO:0007669"/>
    <property type="project" value="UniProtKB-KW"/>
</dbReference>
<dbReference type="RefSeq" id="WP_345359631.1">
    <property type="nucleotide sequence ID" value="NZ_BAABHJ010000019.1"/>
</dbReference>
<dbReference type="InterPro" id="IPR007138">
    <property type="entry name" value="ABM_dom"/>
</dbReference>
<dbReference type="Pfam" id="PF03992">
    <property type="entry name" value="ABM"/>
    <property type="match status" value="1"/>
</dbReference>
<reference evidence="3" key="1">
    <citation type="journal article" date="2019" name="Int. J. Syst. Evol. Microbiol.">
        <title>The Global Catalogue of Microorganisms (GCM) 10K type strain sequencing project: providing services to taxonomists for standard genome sequencing and annotation.</title>
        <authorList>
            <consortium name="The Broad Institute Genomics Platform"/>
            <consortium name="The Broad Institute Genome Sequencing Center for Infectious Disease"/>
            <person name="Wu L."/>
            <person name="Ma J."/>
        </authorList>
    </citation>
    <scope>NUCLEOTIDE SEQUENCE [LARGE SCALE GENOMIC DNA]</scope>
    <source>
        <strain evidence="3">JCM 17938</strain>
    </source>
</reference>
<organism evidence="2 3">
    <name type="scientific">Actinoallomurus liliacearum</name>
    <dbReference type="NCBI Taxonomy" id="1080073"/>
    <lineage>
        <taxon>Bacteria</taxon>
        <taxon>Bacillati</taxon>
        <taxon>Actinomycetota</taxon>
        <taxon>Actinomycetes</taxon>
        <taxon>Streptosporangiales</taxon>
        <taxon>Thermomonosporaceae</taxon>
        <taxon>Actinoallomurus</taxon>
    </lineage>
</organism>
<dbReference type="Proteomes" id="UP001500212">
    <property type="component" value="Unassembled WGS sequence"/>
</dbReference>
<proteinExistence type="predicted"/>
<keyword evidence="2" id="KW-0560">Oxidoreductase</keyword>
<protein>
    <submittedName>
        <fullName evidence="2">Antibiotic biosynthesis monooxygenase</fullName>
    </submittedName>
</protein>
<dbReference type="Gene3D" id="3.30.70.100">
    <property type="match status" value="1"/>
</dbReference>
<evidence type="ECO:0000313" key="2">
    <source>
        <dbReference type="EMBL" id="GAA4612161.1"/>
    </source>
</evidence>
<evidence type="ECO:0000313" key="3">
    <source>
        <dbReference type="Proteomes" id="UP001500212"/>
    </source>
</evidence>
<dbReference type="InterPro" id="IPR011008">
    <property type="entry name" value="Dimeric_a/b-barrel"/>
</dbReference>
<dbReference type="EMBL" id="BAABHJ010000019">
    <property type="protein sequence ID" value="GAA4612161.1"/>
    <property type="molecule type" value="Genomic_DNA"/>
</dbReference>